<dbReference type="GO" id="GO:0006643">
    <property type="term" value="P:membrane lipid metabolic process"/>
    <property type="evidence" value="ECO:0007669"/>
    <property type="project" value="TreeGrafter"/>
</dbReference>
<evidence type="ECO:0000256" key="4">
    <source>
        <dbReference type="ARBA" id="ARBA00023002"/>
    </source>
</evidence>
<evidence type="ECO:0000313" key="9">
    <source>
        <dbReference type="EMBL" id="AKD57271.1"/>
    </source>
</evidence>
<protein>
    <submittedName>
        <fullName evidence="9">Sterol desaturase</fullName>
    </submittedName>
</protein>
<dbReference type="OrthoDB" id="9770329at2"/>
<accession>A0A0E3V9M3</accession>
<keyword evidence="6 7" id="KW-0472">Membrane</keyword>
<proteinExistence type="predicted"/>
<dbReference type="GO" id="GO:0050479">
    <property type="term" value="F:glyceryl-ether monooxygenase activity"/>
    <property type="evidence" value="ECO:0007669"/>
    <property type="project" value="TreeGrafter"/>
</dbReference>
<dbReference type="GO" id="GO:0012505">
    <property type="term" value="C:endomembrane system"/>
    <property type="evidence" value="ECO:0007669"/>
    <property type="project" value="UniProtKB-SubCell"/>
</dbReference>
<organism evidence="9 10">
    <name type="scientific">Spirosoma radiotolerans</name>
    <dbReference type="NCBI Taxonomy" id="1379870"/>
    <lineage>
        <taxon>Bacteria</taxon>
        <taxon>Pseudomonadati</taxon>
        <taxon>Bacteroidota</taxon>
        <taxon>Cytophagia</taxon>
        <taxon>Cytophagales</taxon>
        <taxon>Cytophagaceae</taxon>
        <taxon>Spirosoma</taxon>
    </lineage>
</organism>
<keyword evidence="5" id="KW-0443">Lipid metabolism</keyword>
<dbReference type="Pfam" id="PF04116">
    <property type="entry name" value="FA_hydroxylase"/>
    <property type="match status" value="1"/>
</dbReference>
<dbReference type="PANTHER" id="PTHR21624:SF1">
    <property type="entry name" value="ALKYLGLYCEROL MONOOXYGENASE"/>
    <property type="match status" value="1"/>
</dbReference>
<dbReference type="EMBL" id="CP010429">
    <property type="protein sequence ID" value="AKD57271.1"/>
    <property type="molecule type" value="Genomic_DNA"/>
</dbReference>
<dbReference type="HOGENOM" id="CLU_033631_2_0_10"/>
<keyword evidence="10" id="KW-1185">Reference proteome</keyword>
<dbReference type="PATRIC" id="fig|1379870.5.peg.4902"/>
<evidence type="ECO:0000259" key="8">
    <source>
        <dbReference type="Pfam" id="PF04116"/>
    </source>
</evidence>
<keyword evidence="2 7" id="KW-0812">Transmembrane</keyword>
<dbReference type="PANTHER" id="PTHR21624">
    <property type="entry name" value="STEROL DESATURASE-RELATED PROTEIN"/>
    <property type="match status" value="1"/>
</dbReference>
<dbReference type="RefSeq" id="WP_046576980.1">
    <property type="nucleotide sequence ID" value="NZ_CP010429.1"/>
</dbReference>
<dbReference type="GO" id="GO:0008610">
    <property type="term" value="P:lipid biosynthetic process"/>
    <property type="evidence" value="ECO:0007669"/>
    <property type="project" value="InterPro"/>
</dbReference>
<evidence type="ECO:0000256" key="6">
    <source>
        <dbReference type="ARBA" id="ARBA00023136"/>
    </source>
</evidence>
<comment type="subcellular location">
    <subcellularLocation>
        <location evidence="1">Endomembrane system</location>
        <topology evidence="1">Multi-pass membrane protein</topology>
    </subcellularLocation>
</comment>
<sequence>MHYNWLALAVPLFLFFMGLEYLVAKRQNRSYFRFNNSVANLNVGIAERLLDTFTTGAFFFFYEYLHRHYALLDIKATVWGWLALLIATDFVWYWYHRLAHEINVFWAVHVVHHQSDDFNYTVSARITVFQAVVRTGFWAILPIVGFPAEMITGVLLIHGLYPFFIHTRTIGKLGWLEYILVTPSHHRVHHASNPQYLDKNYGDMFIIWDKLFGTFAEEQEEPVYGLTKPLDSHSFLWQHFHGLLEVFVAVRRAPSRRAKLAVLINRPDSIDSAIRDRLECQFLSADAAGRSTVHNSNWRFRGYVGGQLAGTLAILFVFLLIERSVPASLQLLTSLFILLTVINCGALLEQRRWVLYLEIGRLAVLWIALYVTLGNPMLIVLAYIGSLSIWAYFSLVQKRYFQLVYGVH</sequence>
<feature type="transmembrane region" description="Helical" evidence="7">
    <location>
        <begin position="300"/>
        <end position="321"/>
    </location>
</feature>
<name>A0A0E3V9M3_9BACT</name>
<gene>
    <name evidence="9" type="ORF">SD10_22630</name>
</gene>
<dbReference type="InterPro" id="IPR006694">
    <property type="entry name" value="Fatty_acid_hydroxylase"/>
</dbReference>
<dbReference type="Proteomes" id="UP000033054">
    <property type="component" value="Chromosome"/>
</dbReference>
<keyword evidence="4" id="KW-0560">Oxidoreductase</keyword>
<evidence type="ECO:0000256" key="7">
    <source>
        <dbReference type="SAM" id="Phobius"/>
    </source>
</evidence>
<dbReference type="AlphaFoldDB" id="A0A0E3V9M3"/>
<dbReference type="KEGG" id="srd:SD10_22630"/>
<dbReference type="InterPro" id="IPR051689">
    <property type="entry name" value="Sterol_desaturase/TMEM195"/>
</dbReference>
<feature type="domain" description="Fatty acid hydroxylase" evidence="8">
    <location>
        <begin position="81"/>
        <end position="214"/>
    </location>
</feature>
<dbReference type="GO" id="GO:0005506">
    <property type="term" value="F:iron ion binding"/>
    <property type="evidence" value="ECO:0007669"/>
    <property type="project" value="InterPro"/>
</dbReference>
<evidence type="ECO:0000256" key="5">
    <source>
        <dbReference type="ARBA" id="ARBA00023098"/>
    </source>
</evidence>
<feature type="transmembrane region" description="Helical" evidence="7">
    <location>
        <begin position="137"/>
        <end position="164"/>
    </location>
</feature>
<evidence type="ECO:0000256" key="1">
    <source>
        <dbReference type="ARBA" id="ARBA00004127"/>
    </source>
</evidence>
<dbReference type="STRING" id="1379870.SD10_22630"/>
<feature type="transmembrane region" description="Helical" evidence="7">
    <location>
        <begin position="76"/>
        <end position="95"/>
    </location>
</feature>
<evidence type="ECO:0000256" key="3">
    <source>
        <dbReference type="ARBA" id="ARBA00022989"/>
    </source>
</evidence>
<keyword evidence="3 7" id="KW-1133">Transmembrane helix</keyword>
<feature type="transmembrane region" description="Helical" evidence="7">
    <location>
        <begin position="6"/>
        <end position="24"/>
    </location>
</feature>
<reference evidence="9 10" key="1">
    <citation type="journal article" date="2014" name="Curr. Microbiol.">
        <title>Spirosoma radiotolerans sp. nov., a gamma-radiation-resistant bacterium isolated from gamma ray-irradiated soil.</title>
        <authorList>
            <person name="Lee J.J."/>
            <person name="Srinivasan S."/>
            <person name="Lim S."/>
            <person name="Joe M."/>
            <person name="Im S."/>
            <person name="Bae S.I."/>
            <person name="Park K.R."/>
            <person name="Han J.H."/>
            <person name="Park S.H."/>
            <person name="Joo B.M."/>
            <person name="Park S.J."/>
            <person name="Kim M.K."/>
        </authorList>
    </citation>
    <scope>NUCLEOTIDE SEQUENCE [LARGE SCALE GENOMIC DNA]</scope>
    <source>
        <strain evidence="9 10">DG5A</strain>
    </source>
</reference>
<evidence type="ECO:0000313" key="10">
    <source>
        <dbReference type="Proteomes" id="UP000033054"/>
    </source>
</evidence>
<feature type="transmembrane region" description="Helical" evidence="7">
    <location>
        <begin position="327"/>
        <end position="348"/>
    </location>
</feature>
<dbReference type="GO" id="GO:0016020">
    <property type="term" value="C:membrane"/>
    <property type="evidence" value="ECO:0007669"/>
    <property type="project" value="GOC"/>
</dbReference>
<evidence type="ECO:0000256" key="2">
    <source>
        <dbReference type="ARBA" id="ARBA00022692"/>
    </source>
</evidence>